<dbReference type="Proteomes" id="UP001597287">
    <property type="component" value="Unassembled WGS sequence"/>
</dbReference>
<protein>
    <submittedName>
        <fullName evidence="1">Uncharacterized protein</fullName>
    </submittedName>
</protein>
<keyword evidence="2" id="KW-1185">Reference proteome</keyword>
<evidence type="ECO:0000313" key="2">
    <source>
        <dbReference type="Proteomes" id="UP001597287"/>
    </source>
</evidence>
<organism evidence="1 2">
    <name type="scientific">Delftia deserti</name>
    <dbReference type="NCBI Taxonomy" id="1651218"/>
    <lineage>
        <taxon>Bacteria</taxon>
        <taxon>Pseudomonadati</taxon>
        <taxon>Pseudomonadota</taxon>
        <taxon>Betaproteobacteria</taxon>
        <taxon>Burkholderiales</taxon>
        <taxon>Comamonadaceae</taxon>
        <taxon>Delftia</taxon>
    </lineage>
</organism>
<reference evidence="2" key="1">
    <citation type="journal article" date="2019" name="Int. J. Syst. Evol. Microbiol.">
        <title>The Global Catalogue of Microorganisms (GCM) 10K type strain sequencing project: providing services to taxonomists for standard genome sequencing and annotation.</title>
        <authorList>
            <consortium name="The Broad Institute Genomics Platform"/>
            <consortium name="The Broad Institute Genome Sequencing Center for Infectious Disease"/>
            <person name="Wu L."/>
            <person name="Ma J."/>
        </authorList>
    </citation>
    <scope>NUCLEOTIDE SEQUENCE [LARGE SCALE GENOMIC DNA]</scope>
    <source>
        <strain evidence="2">CCUG 62793</strain>
    </source>
</reference>
<gene>
    <name evidence="1" type="ORF">ACFSPV_04455</name>
</gene>
<accession>A0ABW5EJ63</accession>
<sequence length="395" mass="44240">MYTVESALFWVLPGVLNTIIIMKINTPWTSAEVENLQSIYSTKSAPELMTIFGRSFAAIDQKARSMGLFRSTARSSRAWDAAEVKLLHDIYPSMGASAVSSIIGRAQTAVLKKAQKIGIQMGNRVSLTRRRWTEEEADFLKSSIGIMTLEDIAKKLDRSLHSIDNRISDNGTKNPNAKCIRHLPIGTERISRGKIFRKVALTGVRRIDWKRVEVIEWEAINGPVPEGMVLIGRRKGEPLRLMSPSDVPMMAARSRMSPTLIKLLSIKSQIGAALNLIESMHPEDQNETGAQRKYFSRTNSWSAQGDDFLLNNYLQCTNREMAGALGRSSIGIERRLKILGLTRPSCTWSQENEKKLSDLYPTTSITDLACIFGRSKPAIYQRAKRLGVKKERANV</sequence>
<name>A0ABW5EJ63_9BURK</name>
<evidence type="ECO:0000313" key="1">
    <source>
        <dbReference type="EMBL" id="MFD2317943.1"/>
    </source>
</evidence>
<dbReference type="EMBL" id="JBHUIG010000003">
    <property type="protein sequence ID" value="MFD2317943.1"/>
    <property type="molecule type" value="Genomic_DNA"/>
</dbReference>
<proteinExistence type="predicted"/>
<comment type="caution">
    <text evidence="1">The sequence shown here is derived from an EMBL/GenBank/DDBJ whole genome shotgun (WGS) entry which is preliminary data.</text>
</comment>
<dbReference type="RefSeq" id="WP_374621573.1">
    <property type="nucleotide sequence ID" value="NZ_JBHSIH010000001.1"/>
</dbReference>